<comment type="domain">
    <text evidence="7">Shows a remarkable charge distribution with the N-terminus being highly negatively charged, and the cytoplasmic C-terminus positively charged.</text>
</comment>
<feature type="chain" id="PRO_5046420524" description="Translocon-associated protein subunit alpha" evidence="8">
    <location>
        <begin position="22"/>
        <end position="236"/>
    </location>
</feature>
<proteinExistence type="inferred from homology"/>
<sequence>MGRMSMLGLALVAALACTVSTQEEQAQHPLTNMPPSGSVQTAFILPSFPDKKFPAGGLVDVVVGLHNEGSEAYNVSLIAGSLNSPADFSLHVQNFSMAAYGEVIGPGEEASLTYKFVPDARLSPRDFVVALTSFYTDSKGQWYSTTFFNQTVDIVEQKKLVDWELIMLVGLFAFILLALAYWAYTTVVGWGWVKPQKKRAKRAPVPKQQGPVDLDEWVKGHPYDQYMRKRNTAIKK</sequence>
<keyword evidence="7" id="KW-0106">Calcium</keyword>
<keyword evidence="6 7" id="KW-0472">Membrane</keyword>
<comment type="function">
    <text evidence="7">TRAP proteins are part of a complex whose function is to bind calcium to the ER membrane and thereby regulate the retention of ER resident proteins. May be involved in the recycling of the translocation apparatus after completion of the translocation process or may function as a membrane-bound chaperone facilitating folding of translocated proteins.</text>
</comment>
<feature type="transmembrane region" description="Helical" evidence="7">
    <location>
        <begin position="165"/>
        <end position="193"/>
    </location>
</feature>
<reference evidence="9" key="1">
    <citation type="submission" date="2017-08" db="EMBL/GenBank/DDBJ databases">
        <authorList>
            <person name="Polle J.E."/>
            <person name="Barry K."/>
            <person name="Cushman J."/>
            <person name="Schmutz J."/>
            <person name="Tran D."/>
            <person name="Hathwaick L.T."/>
            <person name="Yim W.C."/>
            <person name="Jenkins J."/>
            <person name="Mckie-Krisberg Z.M."/>
            <person name="Prochnik S."/>
            <person name="Lindquist E."/>
            <person name="Dockter R.B."/>
            <person name="Adam C."/>
            <person name="Molina H."/>
            <person name="Bunkerborg J."/>
            <person name="Jin E."/>
            <person name="Buchheim M."/>
            <person name="Magnuson J."/>
        </authorList>
    </citation>
    <scope>NUCLEOTIDE SEQUENCE</scope>
    <source>
        <strain evidence="9">CCAP 19/18</strain>
    </source>
</reference>
<protein>
    <recommendedName>
        <fullName evidence="7">Translocon-associated protein subunit alpha</fullName>
        <shortName evidence="7">TRAP-alpha</shortName>
    </recommendedName>
    <alternativeName>
        <fullName evidence="7">Signal sequence receptor subunit alpha</fullName>
    </alternativeName>
</protein>
<dbReference type="PROSITE" id="PS51257">
    <property type="entry name" value="PROKAR_LIPOPROTEIN"/>
    <property type="match status" value="1"/>
</dbReference>
<comment type="subunit">
    <text evidence="7">Heterotetramer of TRAP-alpha, TRAP-beta, TRAP-delta and TRAP-gamma.</text>
</comment>
<evidence type="ECO:0000256" key="8">
    <source>
        <dbReference type="SAM" id="SignalP"/>
    </source>
</evidence>
<dbReference type="EMBL" id="MU069662">
    <property type="protein sequence ID" value="KAF5836370.1"/>
    <property type="molecule type" value="Genomic_DNA"/>
</dbReference>
<dbReference type="PANTHER" id="PTHR12924:SF0">
    <property type="entry name" value="TRANSLOCON-ASSOCIATED PROTEIN SUBUNIT ALPHA"/>
    <property type="match status" value="1"/>
</dbReference>
<comment type="subcellular location">
    <subcellularLocation>
        <location evidence="1 7">Endoplasmic reticulum membrane</location>
        <topology evidence="1 7">Single-pass type I membrane protein</topology>
    </subcellularLocation>
</comment>
<evidence type="ECO:0000256" key="6">
    <source>
        <dbReference type="ARBA" id="ARBA00023136"/>
    </source>
</evidence>
<gene>
    <name evidence="9" type="ORF">DUNSADRAFT_6006</name>
</gene>
<keyword evidence="4 7" id="KW-0256">Endoplasmic reticulum</keyword>
<comment type="caution">
    <text evidence="9">The sequence shown here is derived from an EMBL/GenBank/DDBJ whole genome shotgun (WGS) entry which is preliminary data.</text>
</comment>
<keyword evidence="10" id="KW-1185">Reference proteome</keyword>
<evidence type="ECO:0000256" key="2">
    <source>
        <dbReference type="ARBA" id="ARBA00022692"/>
    </source>
</evidence>
<comment type="similarity">
    <text evidence="7">Belongs to the TRAP-alpha family.</text>
</comment>
<evidence type="ECO:0000313" key="9">
    <source>
        <dbReference type="EMBL" id="KAF5836370.1"/>
    </source>
</evidence>
<feature type="signal peptide" evidence="8">
    <location>
        <begin position="1"/>
        <end position="21"/>
    </location>
</feature>
<evidence type="ECO:0000256" key="1">
    <source>
        <dbReference type="ARBA" id="ARBA00004115"/>
    </source>
</evidence>
<evidence type="ECO:0000256" key="5">
    <source>
        <dbReference type="ARBA" id="ARBA00022989"/>
    </source>
</evidence>
<evidence type="ECO:0000256" key="7">
    <source>
        <dbReference type="RuleBase" id="RU368074"/>
    </source>
</evidence>
<keyword evidence="2 7" id="KW-0812">Transmembrane</keyword>
<dbReference type="Pfam" id="PF03896">
    <property type="entry name" value="TRAP_alpha"/>
    <property type="match status" value="1"/>
</dbReference>
<accession>A0ABQ7GP26</accession>
<evidence type="ECO:0000313" key="10">
    <source>
        <dbReference type="Proteomes" id="UP000815325"/>
    </source>
</evidence>
<keyword evidence="3 7" id="KW-0732">Signal</keyword>
<evidence type="ECO:0000256" key="4">
    <source>
        <dbReference type="ARBA" id="ARBA00022824"/>
    </source>
</evidence>
<dbReference type="PANTHER" id="PTHR12924">
    <property type="entry name" value="TRANSLOCON-ASSOCIATED PROTEIN, ALPHA SUBUNIT"/>
    <property type="match status" value="1"/>
</dbReference>
<organism evidence="9 10">
    <name type="scientific">Dunaliella salina</name>
    <name type="common">Green alga</name>
    <name type="synonym">Protococcus salinus</name>
    <dbReference type="NCBI Taxonomy" id="3046"/>
    <lineage>
        <taxon>Eukaryota</taxon>
        <taxon>Viridiplantae</taxon>
        <taxon>Chlorophyta</taxon>
        <taxon>core chlorophytes</taxon>
        <taxon>Chlorophyceae</taxon>
        <taxon>CS clade</taxon>
        <taxon>Chlamydomonadales</taxon>
        <taxon>Dunaliellaceae</taxon>
        <taxon>Dunaliella</taxon>
    </lineage>
</organism>
<evidence type="ECO:0000256" key="3">
    <source>
        <dbReference type="ARBA" id="ARBA00022729"/>
    </source>
</evidence>
<dbReference type="InterPro" id="IPR005595">
    <property type="entry name" value="TRAP_alpha"/>
</dbReference>
<dbReference type="Proteomes" id="UP000815325">
    <property type="component" value="Unassembled WGS sequence"/>
</dbReference>
<keyword evidence="5 7" id="KW-1133">Transmembrane helix</keyword>
<name>A0ABQ7GP26_DUNSA</name>